<accession>A0ABV1D7M6</accession>
<dbReference type="InterPro" id="IPR005025">
    <property type="entry name" value="FMN_Rdtase-like_dom"/>
</dbReference>
<comment type="caution">
    <text evidence="4">The sequence shown here is derived from an EMBL/GenBank/DDBJ whole genome shotgun (WGS) entry which is preliminary data.</text>
</comment>
<gene>
    <name evidence="4" type="ORF">WMQ36_15655</name>
</gene>
<sequence>MKVILINGSPHENGCTYTALAEVAGALEKNGVHTQIYHIGKKAVHGCIACGRCQTKGMCAFDDDPANEMLALMQSADGIVIGSPVYYAGPNGALCALLDRVFYADNGSLAFKPAAAVVSARRGGTTAAFDRLNKYFTMNRMPVVSSQYWNSVHGFTPEDVRQDKEGLQTMRTLGYNMAWMLKSIADGAQPLPEIEPWLPTHFIQ</sequence>
<feature type="domain" description="NADPH-dependent FMN reductase-like" evidence="3">
    <location>
        <begin position="1"/>
        <end position="153"/>
    </location>
</feature>
<dbReference type="SUPFAM" id="SSF52218">
    <property type="entry name" value="Flavoproteins"/>
    <property type="match status" value="1"/>
</dbReference>
<dbReference type="Pfam" id="PF03358">
    <property type="entry name" value="FMN_red"/>
    <property type="match status" value="1"/>
</dbReference>
<dbReference type="Proteomes" id="UP001454086">
    <property type="component" value="Unassembled WGS sequence"/>
</dbReference>
<dbReference type="InterPro" id="IPR029039">
    <property type="entry name" value="Flavoprotein-like_sf"/>
</dbReference>
<protein>
    <submittedName>
        <fullName evidence="4">Flavodoxin family protein</fullName>
    </submittedName>
</protein>
<dbReference type="Gene3D" id="3.40.50.360">
    <property type="match status" value="1"/>
</dbReference>
<proteinExistence type="predicted"/>
<evidence type="ECO:0000259" key="3">
    <source>
        <dbReference type="Pfam" id="PF03358"/>
    </source>
</evidence>
<evidence type="ECO:0000313" key="4">
    <source>
        <dbReference type="EMBL" id="MEQ2426409.1"/>
    </source>
</evidence>
<keyword evidence="5" id="KW-1185">Reference proteome</keyword>
<organism evidence="4 5">
    <name type="scientific">Enterocloster hominis</name>
    <name type="common">ex Hitch et al. 2024</name>
    <dbReference type="NCBI Taxonomy" id="1917870"/>
    <lineage>
        <taxon>Bacteria</taxon>
        <taxon>Bacillati</taxon>
        <taxon>Bacillota</taxon>
        <taxon>Clostridia</taxon>
        <taxon>Lachnospirales</taxon>
        <taxon>Lachnospiraceae</taxon>
        <taxon>Enterocloster</taxon>
    </lineage>
</organism>
<evidence type="ECO:0000256" key="1">
    <source>
        <dbReference type="ARBA" id="ARBA00022630"/>
    </source>
</evidence>
<evidence type="ECO:0000313" key="5">
    <source>
        <dbReference type="Proteomes" id="UP001454086"/>
    </source>
</evidence>
<dbReference type="RefSeq" id="WP_008716030.1">
    <property type="nucleotide sequence ID" value="NZ_JBBMFM010000061.1"/>
</dbReference>
<dbReference type="PANTHER" id="PTHR43278">
    <property type="entry name" value="NAD(P)H-DEPENDENT FMN-CONTAINING OXIDOREDUCTASE YWQN-RELATED"/>
    <property type="match status" value="1"/>
</dbReference>
<dbReference type="InterPro" id="IPR051796">
    <property type="entry name" value="ISF_SsuE-like"/>
</dbReference>
<dbReference type="PANTHER" id="PTHR43278:SF4">
    <property type="entry name" value="NAD(P)H-DEPENDENT FMN-CONTAINING OXIDOREDUCTASE YWQN-RELATED"/>
    <property type="match status" value="1"/>
</dbReference>
<keyword evidence="1" id="KW-0285">Flavoprotein</keyword>
<reference evidence="4 5" key="1">
    <citation type="submission" date="2024-03" db="EMBL/GenBank/DDBJ databases">
        <title>Human intestinal bacterial collection.</title>
        <authorList>
            <person name="Pauvert C."/>
            <person name="Hitch T.C.A."/>
            <person name="Clavel T."/>
        </authorList>
    </citation>
    <scope>NUCLEOTIDE SEQUENCE [LARGE SCALE GENOMIC DNA]</scope>
    <source>
        <strain evidence="4 5">CLA-SR-H021</strain>
    </source>
</reference>
<evidence type="ECO:0000256" key="2">
    <source>
        <dbReference type="ARBA" id="ARBA00022643"/>
    </source>
</evidence>
<name>A0ABV1D7M6_9FIRM</name>
<keyword evidence="2" id="KW-0288">FMN</keyword>
<dbReference type="EMBL" id="JBBMFM010000061">
    <property type="protein sequence ID" value="MEQ2426409.1"/>
    <property type="molecule type" value="Genomic_DNA"/>
</dbReference>